<name>A0AAI8YI85_9PEZI</name>
<dbReference type="Proteomes" id="UP001295740">
    <property type="component" value="Unassembled WGS sequence"/>
</dbReference>
<dbReference type="EMBL" id="CAUWAG010000007">
    <property type="protein sequence ID" value="CAJ2505701.1"/>
    <property type="molecule type" value="Genomic_DNA"/>
</dbReference>
<keyword evidence="3" id="KW-1185">Reference proteome</keyword>
<sequence length="108" mass="11871">MDIDLYYEDFANMENSLDINADGLFPNTEPNIIRINTGGEMAADDQESRRQTAVRLRDLLSDLGDLQPDQGDQAPASFSFSSSSSSSTDNDEEDGDNDNEDDEANANE</sequence>
<dbReference type="AlphaFoldDB" id="A0AAI8YI85"/>
<organism evidence="2 3">
    <name type="scientific">Anthostomella pinea</name>
    <dbReference type="NCBI Taxonomy" id="933095"/>
    <lineage>
        <taxon>Eukaryota</taxon>
        <taxon>Fungi</taxon>
        <taxon>Dikarya</taxon>
        <taxon>Ascomycota</taxon>
        <taxon>Pezizomycotina</taxon>
        <taxon>Sordariomycetes</taxon>
        <taxon>Xylariomycetidae</taxon>
        <taxon>Xylariales</taxon>
        <taxon>Xylariaceae</taxon>
        <taxon>Anthostomella</taxon>
    </lineage>
</organism>
<evidence type="ECO:0000256" key="1">
    <source>
        <dbReference type="SAM" id="MobiDB-lite"/>
    </source>
</evidence>
<accession>A0AAI8YI85</accession>
<evidence type="ECO:0000313" key="3">
    <source>
        <dbReference type="Proteomes" id="UP001295740"/>
    </source>
</evidence>
<feature type="region of interest" description="Disordered" evidence="1">
    <location>
        <begin position="62"/>
        <end position="108"/>
    </location>
</feature>
<evidence type="ECO:0000313" key="2">
    <source>
        <dbReference type="EMBL" id="CAJ2505701.1"/>
    </source>
</evidence>
<protein>
    <submittedName>
        <fullName evidence="2">Uu.00g130950.m01.CDS01</fullName>
    </submittedName>
</protein>
<gene>
    <name evidence="2" type="ORF">KHLLAP_LOCUS6169</name>
</gene>
<comment type="caution">
    <text evidence="2">The sequence shown here is derived from an EMBL/GenBank/DDBJ whole genome shotgun (WGS) entry which is preliminary data.</text>
</comment>
<feature type="compositionally biased region" description="Low complexity" evidence="1">
    <location>
        <begin position="62"/>
        <end position="88"/>
    </location>
</feature>
<proteinExistence type="predicted"/>
<feature type="compositionally biased region" description="Acidic residues" evidence="1">
    <location>
        <begin position="89"/>
        <end position="108"/>
    </location>
</feature>
<reference evidence="2" key="1">
    <citation type="submission" date="2023-10" db="EMBL/GenBank/DDBJ databases">
        <authorList>
            <person name="Hackl T."/>
        </authorList>
    </citation>
    <scope>NUCLEOTIDE SEQUENCE</scope>
</reference>